<sequence>MSEKTTGVSARYRWEVAGRFVLAGVGGYGLTALLSTVLALALPWIAGVSRAEGVLIASLLSFTFYTLYVLWVFATCSAWRVWCWSAAAALGLYAAVLW</sequence>
<keyword evidence="1" id="KW-0812">Transmembrane</keyword>
<evidence type="ECO:0000313" key="3">
    <source>
        <dbReference type="Proteomes" id="UP001326110"/>
    </source>
</evidence>
<proteinExistence type="predicted"/>
<name>A0ABZ0XZ24_9BURK</name>
<feature type="transmembrane region" description="Helical" evidence="1">
    <location>
        <begin position="54"/>
        <end position="73"/>
    </location>
</feature>
<protein>
    <submittedName>
        <fullName evidence="2">Iron transporter</fullName>
    </submittedName>
</protein>
<evidence type="ECO:0000313" key="2">
    <source>
        <dbReference type="EMBL" id="WQH04823.1"/>
    </source>
</evidence>
<feature type="transmembrane region" description="Helical" evidence="1">
    <location>
        <begin position="79"/>
        <end position="97"/>
    </location>
</feature>
<evidence type="ECO:0000256" key="1">
    <source>
        <dbReference type="SAM" id="Phobius"/>
    </source>
</evidence>
<dbReference type="EMBL" id="CP140152">
    <property type="protein sequence ID" value="WQH04823.1"/>
    <property type="molecule type" value="Genomic_DNA"/>
</dbReference>
<organism evidence="2 3">
    <name type="scientific">Duganella zoogloeoides</name>
    <dbReference type="NCBI Taxonomy" id="75659"/>
    <lineage>
        <taxon>Bacteria</taxon>
        <taxon>Pseudomonadati</taxon>
        <taxon>Pseudomonadota</taxon>
        <taxon>Betaproteobacteria</taxon>
        <taxon>Burkholderiales</taxon>
        <taxon>Oxalobacteraceae</taxon>
        <taxon>Telluria group</taxon>
        <taxon>Duganella</taxon>
    </lineage>
</organism>
<keyword evidence="1" id="KW-1133">Transmembrane helix</keyword>
<keyword evidence="1" id="KW-0472">Membrane</keyword>
<accession>A0ABZ0XZ24</accession>
<dbReference type="RefSeq" id="WP_019923606.1">
    <property type="nucleotide sequence ID" value="NZ_CP140152.1"/>
</dbReference>
<reference evidence="2 3" key="1">
    <citation type="submission" date="2023-11" db="EMBL/GenBank/DDBJ databases">
        <title>MicrobeMod: A computational toolkit for identifying prokaryotic methylation and restriction-modification with nanopore sequencing.</title>
        <authorList>
            <person name="Crits-Christoph A."/>
            <person name="Kang S.C."/>
            <person name="Lee H."/>
            <person name="Ostrov N."/>
        </authorList>
    </citation>
    <scope>NUCLEOTIDE SEQUENCE [LARGE SCALE GENOMIC DNA]</scope>
    <source>
        <strain evidence="2 3">ATCC 25935</strain>
    </source>
</reference>
<keyword evidence="3" id="KW-1185">Reference proteome</keyword>
<gene>
    <name evidence="2" type="ORF">SR858_00330</name>
</gene>
<feature type="transmembrane region" description="Helical" evidence="1">
    <location>
        <begin position="20"/>
        <end position="42"/>
    </location>
</feature>
<dbReference type="Proteomes" id="UP001326110">
    <property type="component" value="Chromosome"/>
</dbReference>